<proteinExistence type="predicted"/>
<protein>
    <submittedName>
        <fullName evidence="1">Uncharacterized protein</fullName>
    </submittedName>
</protein>
<evidence type="ECO:0000313" key="2">
    <source>
        <dbReference type="Proteomes" id="UP000005467"/>
    </source>
</evidence>
<dbReference type="Proteomes" id="UP000005467">
    <property type="component" value="Unassembled WGS sequence"/>
</dbReference>
<name>E8KGC7_9PAST</name>
<organism evidence="1 2">
    <name type="scientific">Actinobacillus ureae ATCC 25976</name>
    <dbReference type="NCBI Taxonomy" id="887324"/>
    <lineage>
        <taxon>Bacteria</taxon>
        <taxon>Pseudomonadati</taxon>
        <taxon>Pseudomonadota</taxon>
        <taxon>Gammaproteobacteria</taxon>
        <taxon>Pasteurellales</taxon>
        <taxon>Pasteurellaceae</taxon>
        <taxon>Actinobacillus</taxon>
    </lineage>
</organism>
<dbReference type="HOGENOM" id="CLU_170841_0_0_6"/>
<gene>
    <name evidence="1" type="ORF">HMPREF0027_0894</name>
</gene>
<dbReference type="AlphaFoldDB" id="E8KGC7"/>
<accession>E8KGC7</accession>
<evidence type="ECO:0000313" key="1">
    <source>
        <dbReference type="EMBL" id="EFX92059.1"/>
    </source>
</evidence>
<dbReference type="EMBL" id="AEVG01000059">
    <property type="protein sequence ID" value="EFX92059.1"/>
    <property type="molecule type" value="Genomic_DNA"/>
</dbReference>
<comment type="caution">
    <text evidence="1">The sequence shown here is derived from an EMBL/GenBank/DDBJ whole genome shotgun (WGS) entry which is preliminary data.</text>
</comment>
<sequence length="84" mass="9730">MDYLNNSTSITIASYVSKEKKEEGKEPLYVNTFTFQSVPDWSQVPYEWALNELIKAQPEDFVPETYYGYVNPYLFASGKVKDTD</sequence>
<reference evidence="1 2" key="1">
    <citation type="submission" date="2011-01" db="EMBL/GenBank/DDBJ databases">
        <authorList>
            <person name="Muzny D."/>
            <person name="Qin X."/>
            <person name="Deng J."/>
            <person name="Jiang H."/>
            <person name="Liu Y."/>
            <person name="Qu J."/>
            <person name="Song X.-Z."/>
            <person name="Zhang L."/>
            <person name="Thornton R."/>
            <person name="Coyle M."/>
            <person name="Francisco L."/>
            <person name="Jackson L."/>
            <person name="Javaid M."/>
            <person name="Korchina V."/>
            <person name="Kovar C."/>
            <person name="Mata R."/>
            <person name="Mathew T."/>
            <person name="Ngo R."/>
            <person name="Nguyen L."/>
            <person name="Nguyen N."/>
            <person name="Okwuonu G."/>
            <person name="Ongeri F."/>
            <person name="Pham C."/>
            <person name="Simmons D."/>
            <person name="Wilczek-Boney K."/>
            <person name="Hale W."/>
            <person name="Jakkamsetti A."/>
            <person name="Pham P."/>
            <person name="Ruth R."/>
            <person name="San Lucas F."/>
            <person name="Warren J."/>
            <person name="Zhang J."/>
            <person name="Zhao Z."/>
            <person name="Zhou C."/>
            <person name="Zhu D."/>
            <person name="Lee S."/>
            <person name="Bess C."/>
            <person name="Blankenburg K."/>
            <person name="Forbes L."/>
            <person name="Fu Q."/>
            <person name="Gubbala S."/>
            <person name="Hirani K."/>
            <person name="Jayaseelan J.C."/>
            <person name="Lara F."/>
            <person name="Munidasa M."/>
            <person name="Palculict T."/>
            <person name="Patil S."/>
            <person name="Pu L.-L."/>
            <person name="Saada N."/>
            <person name="Tang L."/>
            <person name="Weissenberger G."/>
            <person name="Zhu Y."/>
            <person name="Hemphill L."/>
            <person name="Shang Y."/>
            <person name="Youmans B."/>
            <person name="Ayvaz T."/>
            <person name="Ross M."/>
            <person name="Santibanez J."/>
            <person name="Aqrawi P."/>
            <person name="Gross S."/>
            <person name="Joshi V."/>
            <person name="Fowler G."/>
            <person name="Nazareth L."/>
            <person name="Reid J."/>
            <person name="Worley K."/>
            <person name="Petrosino J."/>
            <person name="Highlander S."/>
            <person name="Gibbs R."/>
        </authorList>
    </citation>
    <scope>NUCLEOTIDE SEQUENCE [LARGE SCALE GENOMIC DNA]</scope>
    <source>
        <strain evidence="1 2">ATCC 25976</strain>
    </source>
</reference>
<keyword evidence="2" id="KW-1185">Reference proteome</keyword>